<proteinExistence type="predicted"/>
<feature type="compositionally biased region" description="Low complexity" evidence="1">
    <location>
        <begin position="18"/>
        <end position="38"/>
    </location>
</feature>
<evidence type="ECO:0000313" key="3">
    <source>
        <dbReference type="Proteomes" id="UP000274327"/>
    </source>
</evidence>
<dbReference type="RefSeq" id="WP_126984766.1">
    <property type="nucleotide sequence ID" value="NZ_ML133851.1"/>
</dbReference>
<dbReference type="Pfam" id="PF11662">
    <property type="entry name" value="DUF3263"/>
    <property type="match status" value="1"/>
</dbReference>
<dbReference type="Proteomes" id="UP000274327">
    <property type="component" value="Unassembled WGS sequence"/>
</dbReference>
<comment type="caution">
    <text evidence="2">The sequence shown here is derived from an EMBL/GenBank/DDBJ whole genome shotgun (WGS) entry which is preliminary data.</text>
</comment>
<organism evidence="2 3">
    <name type="scientific">Brachybacterium paraconglomeratum</name>
    <dbReference type="NCBI Taxonomy" id="173362"/>
    <lineage>
        <taxon>Bacteria</taxon>
        <taxon>Bacillati</taxon>
        <taxon>Actinomycetota</taxon>
        <taxon>Actinomycetes</taxon>
        <taxon>Micrococcales</taxon>
        <taxon>Dermabacteraceae</taxon>
        <taxon>Brachybacterium</taxon>
    </lineage>
</organism>
<reference evidence="2 3" key="1">
    <citation type="submission" date="2018-07" db="EMBL/GenBank/DDBJ databases">
        <title>Brachybacteriurn paraconglorneratum KCTC 9916.</title>
        <authorList>
            <person name="Li Y."/>
        </authorList>
    </citation>
    <scope>NUCLEOTIDE SEQUENCE [LARGE SCALE GENOMIC DNA]</scope>
    <source>
        <strain evidence="2 3">KCTC 9916</strain>
    </source>
</reference>
<dbReference type="AlphaFoldDB" id="A0A3R8SGF1"/>
<keyword evidence="3" id="KW-1185">Reference proteome</keyword>
<dbReference type="GeneID" id="78120008"/>
<gene>
    <name evidence="2" type="ORF">DS079_03065</name>
</gene>
<feature type="region of interest" description="Disordered" evidence="1">
    <location>
        <begin position="1"/>
        <end position="47"/>
    </location>
</feature>
<accession>A0A3R8SGF1</accession>
<name>A0A3R8SGF1_9MICO</name>
<dbReference type="InterPro" id="IPR021678">
    <property type="entry name" value="DUF3263"/>
</dbReference>
<dbReference type="EMBL" id="QOCI01000001">
    <property type="protein sequence ID" value="RRR20390.1"/>
    <property type="molecule type" value="Genomic_DNA"/>
</dbReference>
<protein>
    <submittedName>
        <fullName evidence="2">DUF3263 domain-containing protein</fullName>
    </submittedName>
</protein>
<evidence type="ECO:0000256" key="1">
    <source>
        <dbReference type="SAM" id="MobiDB-lite"/>
    </source>
</evidence>
<evidence type="ECO:0000313" key="2">
    <source>
        <dbReference type="EMBL" id="RRR20390.1"/>
    </source>
</evidence>
<sequence>MPSASDEPARADVRATDAPSSERMSSESSASERVPSEVALPGPQGALTERDRRILALEGRTFRYVGAKERAIREEIGLSKVAYYVRLNALLDEPAALRAAPAVVNRLRARRTSEDGGASLGGDHRVA</sequence>